<reference evidence="1" key="1">
    <citation type="submission" date="2022-10" db="EMBL/GenBank/DDBJ databases">
        <title>Comparative genomic analysis and in-vitro probiotic properties of the potential probiotic L. chiayiensis AACE 3.</title>
        <authorList>
            <person name="Kang X."/>
        </authorList>
    </citation>
    <scope>NUCLEOTIDE SEQUENCE</scope>
    <source>
        <strain evidence="1">AACE 3</strain>
    </source>
</reference>
<evidence type="ECO:0000313" key="2">
    <source>
        <dbReference type="Proteomes" id="UP001164790"/>
    </source>
</evidence>
<sequence length="197" mass="22166">MRIDQQHPNGTIMNAIKTYDELADDEKARIVLPFGDTIEDYSTYRVRRNKKNEIRSVVGANYSSKRKAEIASRANEPNIVDAMNVLYGKGKQKDEAVAKYRASGIDEKQVEAVFNPVRKSNLLDAYLEQQSTTRYQVAKQSGIAETTLMNAAKKSRAIDINTKIIIAIAKTLQKEPGDVLNELIMTEAHRDEAGYQE</sequence>
<gene>
    <name evidence="1" type="ORF">OFW50_02350</name>
</gene>
<dbReference type="Proteomes" id="UP001164790">
    <property type="component" value="Chromosome"/>
</dbReference>
<accession>A0ABY6H6I0</accession>
<protein>
    <recommendedName>
        <fullName evidence="3">HTH cro/C1-type domain-containing protein</fullName>
    </recommendedName>
</protein>
<evidence type="ECO:0008006" key="3">
    <source>
        <dbReference type="Google" id="ProtNLM"/>
    </source>
</evidence>
<name>A0ABY6H6I0_9LACO</name>
<proteinExistence type="predicted"/>
<organism evidence="1 2">
    <name type="scientific">Lacticaseibacillus chiayiensis</name>
    <dbReference type="NCBI Taxonomy" id="2100821"/>
    <lineage>
        <taxon>Bacteria</taxon>
        <taxon>Bacillati</taxon>
        <taxon>Bacillota</taxon>
        <taxon>Bacilli</taxon>
        <taxon>Lactobacillales</taxon>
        <taxon>Lactobacillaceae</taxon>
        <taxon>Lacticaseibacillus</taxon>
    </lineage>
</organism>
<dbReference type="EMBL" id="CP107523">
    <property type="protein sequence ID" value="UYN56965.1"/>
    <property type="molecule type" value="Genomic_DNA"/>
</dbReference>
<evidence type="ECO:0000313" key="1">
    <source>
        <dbReference type="EMBL" id="UYN56965.1"/>
    </source>
</evidence>
<dbReference type="RefSeq" id="WP_263932608.1">
    <property type="nucleotide sequence ID" value="NZ_CP107523.1"/>
</dbReference>
<keyword evidence="2" id="KW-1185">Reference proteome</keyword>